<sequence length="278" mass="30771">MTASPIKERQSVERQERIIEIRGVSKTFRGRHGDVHALRDVDLDIYANEFITVLGPSGCGKTTLLRLIAGLTKPDGGEVTLGGKRITGPGPDRSMVFQDFALMPWATVLTNVAFGLQVRGVAKSERQDRAMEYVRMVGLESFARSYPHELSGGMQQRVGIARALAVDPTVLLLDEPFSALDEQTRRLLQEQLLQMWEAQRKTVVFVTHSIEEAVLLGDRVVLMSARPGRVGRAVPVSLSRPRFESVDSPEGSEEFMAVTRDLWQSLRAQAAEAVETSV</sequence>
<protein>
    <recommendedName>
        <fullName evidence="4">ABC-type quaternary amine transporter</fullName>
        <ecNumber evidence="4">7.6.2.9</ecNumber>
    </recommendedName>
</protein>
<dbReference type="Gene3D" id="3.40.50.300">
    <property type="entry name" value="P-loop containing nucleotide triphosphate hydrolases"/>
    <property type="match status" value="1"/>
</dbReference>
<evidence type="ECO:0000256" key="2">
    <source>
        <dbReference type="ARBA" id="ARBA00022741"/>
    </source>
</evidence>
<keyword evidence="7" id="KW-1185">Reference proteome</keyword>
<keyword evidence="2" id="KW-0547">Nucleotide-binding</keyword>
<dbReference type="Proteomes" id="UP000503011">
    <property type="component" value="Chromosome"/>
</dbReference>
<dbReference type="EMBL" id="AP022871">
    <property type="protein sequence ID" value="BCB89908.1"/>
    <property type="molecule type" value="Genomic_DNA"/>
</dbReference>
<dbReference type="SMART" id="SM00382">
    <property type="entry name" value="AAA"/>
    <property type="match status" value="1"/>
</dbReference>
<dbReference type="GO" id="GO:0015418">
    <property type="term" value="F:ABC-type quaternary ammonium compound transporting activity"/>
    <property type="evidence" value="ECO:0007669"/>
    <property type="project" value="UniProtKB-EC"/>
</dbReference>
<keyword evidence="3 6" id="KW-0067">ATP-binding</keyword>
<dbReference type="AlphaFoldDB" id="A0A6F8YVE7"/>
<dbReference type="CDD" id="cd03293">
    <property type="entry name" value="ABC_NrtD_SsuB_transporters"/>
    <property type="match status" value="1"/>
</dbReference>
<evidence type="ECO:0000256" key="3">
    <source>
        <dbReference type="ARBA" id="ARBA00022840"/>
    </source>
</evidence>
<dbReference type="PANTHER" id="PTHR42788">
    <property type="entry name" value="TAURINE IMPORT ATP-BINDING PROTEIN-RELATED"/>
    <property type="match status" value="1"/>
</dbReference>
<dbReference type="EC" id="7.6.2.9" evidence="4"/>
<feature type="domain" description="ABC transporter" evidence="5">
    <location>
        <begin position="19"/>
        <end position="250"/>
    </location>
</feature>
<dbReference type="GO" id="GO:0005524">
    <property type="term" value="F:ATP binding"/>
    <property type="evidence" value="ECO:0007669"/>
    <property type="project" value="UniProtKB-KW"/>
</dbReference>
<proteinExistence type="predicted"/>
<dbReference type="FunFam" id="3.40.50.300:FF:000425">
    <property type="entry name" value="Probable ABC transporter, ATP-binding subunit"/>
    <property type="match status" value="1"/>
</dbReference>
<gene>
    <name evidence="6" type="ORF">Psuf_072210</name>
</gene>
<dbReference type="InterPro" id="IPR027417">
    <property type="entry name" value="P-loop_NTPase"/>
</dbReference>
<dbReference type="InterPro" id="IPR017871">
    <property type="entry name" value="ABC_transporter-like_CS"/>
</dbReference>
<evidence type="ECO:0000259" key="5">
    <source>
        <dbReference type="PROSITE" id="PS50893"/>
    </source>
</evidence>
<reference evidence="6 7" key="2">
    <citation type="submission" date="2020-03" db="EMBL/GenBank/DDBJ databases">
        <authorList>
            <person name="Ichikawa N."/>
            <person name="Kimura A."/>
            <person name="Kitahashi Y."/>
            <person name="Uohara A."/>
        </authorList>
    </citation>
    <scope>NUCLEOTIDE SEQUENCE [LARGE SCALE GENOMIC DNA]</scope>
    <source>
        <strain evidence="6 7">NBRC 105367</strain>
    </source>
</reference>
<dbReference type="KEGG" id="psuu:Psuf_072210"/>
<evidence type="ECO:0000313" key="7">
    <source>
        <dbReference type="Proteomes" id="UP000503011"/>
    </source>
</evidence>
<dbReference type="PROSITE" id="PS00211">
    <property type="entry name" value="ABC_TRANSPORTER_1"/>
    <property type="match status" value="1"/>
</dbReference>
<evidence type="ECO:0000256" key="4">
    <source>
        <dbReference type="ARBA" id="ARBA00066388"/>
    </source>
</evidence>
<dbReference type="InterPro" id="IPR050166">
    <property type="entry name" value="ABC_transporter_ATP-bind"/>
</dbReference>
<dbReference type="PANTHER" id="PTHR42788:SF13">
    <property type="entry name" value="ALIPHATIC SULFONATES IMPORT ATP-BINDING PROTEIN SSUB"/>
    <property type="match status" value="1"/>
</dbReference>
<reference evidence="6 7" key="1">
    <citation type="submission" date="2020-03" db="EMBL/GenBank/DDBJ databases">
        <title>Whole genome shotgun sequence of Phytohabitans suffuscus NBRC 105367.</title>
        <authorList>
            <person name="Komaki H."/>
            <person name="Tamura T."/>
        </authorList>
    </citation>
    <scope>NUCLEOTIDE SEQUENCE [LARGE SCALE GENOMIC DNA]</scope>
    <source>
        <strain evidence="6 7">NBRC 105367</strain>
    </source>
</reference>
<organism evidence="6 7">
    <name type="scientific">Phytohabitans suffuscus</name>
    <dbReference type="NCBI Taxonomy" id="624315"/>
    <lineage>
        <taxon>Bacteria</taxon>
        <taxon>Bacillati</taxon>
        <taxon>Actinomycetota</taxon>
        <taxon>Actinomycetes</taxon>
        <taxon>Micromonosporales</taxon>
        <taxon>Micromonosporaceae</taxon>
    </lineage>
</organism>
<dbReference type="InterPro" id="IPR003593">
    <property type="entry name" value="AAA+_ATPase"/>
</dbReference>
<evidence type="ECO:0000313" key="6">
    <source>
        <dbReference type="EMBL" id="BCB89908.1"/>
    </source>
</evidence>
<accession>A0A6F8YVE7</accession>
<dbReference type="SUPFAM" id="SSF52540">
    <property type="entry name" value="P-loop containing nucleoside triphosphate hydrolases"/>
    <property type="match status" value="1"/>
</dbReference>
<dbReference type="GO" id="GO:0016887">
    <property type="term" value="F:ATP hydrolysis activity"/>
    <property type="evidence" value="ECO:0007669"/>
    <property type="project" value="InterPro"/>
</dbReference>
<evidence type="ECO:0000256" key="1">
    <source>
        <dbReference type="ARBA" id="ARBA00022448"/>
    </source>
</evidence>
<name>A0A6F8YVE7_9ACTN</name>
<dbReference type="PROSITE" id="PS50893">
    <property type="entry name" value="ABC_TRANSPORTER_2"/>
    <property type="match status" value="1"/>
</dbReference>
<keyword evidence="1" id="KW-0813">Transport</keyword>
<dbReference type="RefSeq" id="WP_197946137.1">
    <property type="nucleotide sequence ID" value="NZ_AP022871.1"/>
</dbReference>
<dbReference type="Pfam" id="PF00005">
    <property type="entry name" value="ABC_tran"/>
    <property type="match status" value="1"/>
</dbReference>
<dbReference type="InterPro" id="IPR003439">
    <property type="entry name" value="ABC_transporter-like_ATP-bd"/>
</dbReference>